<protein>
    <submittedName>
        <fullName evidence="4">Ras-specific guanine nucleotide-releasing factor 1</fullName>
    </submittedName>
</protein>
<reference evidence="4" key="1">
    <citation type="submission" date="2017-02" db="UniProtKB">
        <authorList>
            <consortium name="WormBaseParasite"/>
        </authorList>
    </citation>
    <scope>IDENTIFICATION</scope>
</reference>
<dbReference type="AlphaFoldDB" id="A0A0M3KJC2"/>
<sequence>MQKHSPPCCPTVDMPCFLLHFPADDSEQLRTPDKSKLLQVFSRQAVMMEAMNALYRIALLEATEEFSDVEYDEEKISEEQERNCNHSSVEQRVEIEVDAIAIEIKAEEDFEVYDEDPAEVNGSADCAVDPARHSKPSLESTTAAEIKLEDSTKQLAVNPKDQSAHAEESKNSDKSATISRDSAREMESQQRQPAKKPAPLQRFAAYVQQKISPSDEEGRSLASKTESKAVAGKGKRSDGDSGNHSAGSAGSSSGDSGTESNENNSADNTGSTGSRTPNGSRRNHLGNLKFLRGLKRRS</sequence>
<evidence type="ECO:0000313" key="3">
    <source>
        <dbReference type="Proteomes" id="UP000267096"/>
    </source>
</evidence>
<accession>A0A0M3KJC2</accession>
<feature type="region of interest" description="Disordered" evidence="1">
    <location>
        <begin position="121"/>
        <end position="298"/>
    </location>
</feature>
<evidence type="ECO:0000313" key="4">
    <source>
        <dbReference type="WBParaSite" id="ASIM_0002109501-mRNA-1"/>
    </source>
</evidence>
<feature type="compositionally biased region" description="Polar residues" evidence="1">
    <location>
        <begin position="266"/>
        <end position="280"/>
    </location>
</feature>
<organism evidence="4">
    <name type="scientific">Anisakis simplex</name>
    <name type="common">Herring worm</name>
    <dbReference type="NCBI Taxonomy" id="6269"/>
    <lineage>
        <taxon>Eukaryota</taxon>
        <taxon>Metazoa</taxon>
        <taxon>Ecdysozoa</taxon>
        <taxon>Nematoda</taxon>
        <taxon>Chromadorea</taxon>
        <taxon>Rhabditida</taxon>
        <taxon>Spirurina</taxon>
        <taxon>Ascaridomorpha</taxon>
        <taxon>Ascaridoidea</taxon>
        <taxon>Anisakidae</taxon>
        <taxon>Anisakis</taxon>
        <taxon>Anisakis simplex complex</taxon>
    </lineage>
</organism>
<dbReference type="WBParaSite" id="ASIM_0002109501-mRNA-1">
    <property type="protein sequence ID" value="ASIM_0002109501-mRNA-1"/>
    <property type="gene ID" value="ASIM_0002109501"/>
</dbReference>
<feature type="compositionally biased region" description="Basic and acidic residues" evidence="1">
    <location>
        <begin position="162"/>
        <end position="173"/>
    </location>
</feature>
<evidence type="ECO:0000256" key="1">
    <source>
        <dbReference type="SAM" id="MobiDB-lite"/>
    </source>
</evidence>
<name>A0A0M3KJC2_ANISI</name>
<dbReference type="EMBL" id="UYRR01039684">
    <property type="protein sequence ID" value="VDK77145.1"/>
    <property type="molecule type" value="Genomic_DNA"/>
</dbReference>
<keyword evidence="3" id="KW-1185">Reference proteome</keyword>
<evidence type="ECO:0000313" key="2">
    <source>
        <dbReference type="EMBL" id="VDK77145.1"/>
    </source>
</evidence>
<feature type="compositionally biased region" description="Low complexity" evidence="1">
    <location>
        <begin position="242"/>
        <end position="265"/>
    </location>
</feature>
<reference evidence="2 3" key="2">
    <citation type="submission" date="2018-11" db="EMBL/GenBank/DDBJ databases">
        <authorList>
            <consortium name="Pathogen Informatics"/>
        </authorList>
    </citation>
    <scope>NUCLEOTIDE SEQUENCE [LARGE SCALE GENOMIC DNA]</scope>
</reference>
<gene>
    <name evidence="2" type="ORF">ASIM_LOCUS20470</name>
</gene>
<dbReference type="Proteomes" id="UP000267096">
    <property type="component" value="Unassembled WGS sequence"/>
</dbReference>
<proteinExistence type="predicted"/>